<dbReference type="FunFam" id="1.25.70.10:FF:000001">
    <property type="entry name" value="Mitochondrial transcription termination factor-like"/>
    <property type="match status" value="1"/>
</dbReference>
<dbReference type="Gene3D" id="1.25.70.10">
    <property type="entry name" value="Transcription termination factor 3, mitochondrial"/>
    <property type="match status" value="2"/>
</dbReference>
<dbReference type="PANTHER" id="PTHR13068:SF91">
    <property type="entry name" value="TRANSCRIPTION TERMINATION FACTOR FAMILY PROTEIN"/>
    <property type="match status" value="1"/>
</dbReference>
<protein>
    <submittedName>
        <fullName evidence="4">Uncharacterized protein</fullName>
    </submittedName>
</protein>
<name>A0A2Z6PAG8_TRISU</name>
<dbReference type="GO" id="GO:0006353">
    <property type="term" value="P:DNA-templated transcription termination"/>
    <property type="evidence" value="ECO:0007669"/>
    <property type="project" value="UniProtKB-KW"/>
</dbReference>
<dbReference type="AlphaFoldDB" id="A0A2Z6PAG8"/>
<dbReference type="PANTHER" id="PTHR13068">
    <property type="entry name" value="CGI-12 PROTEIN-RELATED"/>
    <property type="match status" value="1"/>
</dbReference>
<dbReference type="InterPro" id="IPR038538">
    <property type="entry name" value="MTERF_sf"/>
</dbReference>
<organism evidence="4 5">
    <name type="scientific">Trifolium subterraneum</name>
    <name type="common">Subterranean clover</name>
    <dbReference type="NCBI Taxonomy" id="3900"/>
    <lineage>
        <taxon>Eukaryota</taxon>
        <taxon>Viridiplantae</taxon>
        <taxon>Streptophyta</taxon>
        <taxon>Embryophyta</taxon>
        <taxon>Tracheophyta</taxon>
        <taxon>Spermatophyta</taxon>
        <taxon>Magnoliopsida</taxon>
        <taxon>eudicotyledons</taxon>
        <taxon>Gunneridae</taxon>
        <taxon>Pentapetalae</taxon>
        <taxon>rosids</taxon>
        <taxon>fabids</taxon>
        <taxon>Fabales</taxon>
        <taxon>Fabaceae</taxon>
        <taxon>Papilionoideae</taxon>
        <taxon>50 kb inversion clade</taxon>
        <taxon>NPAAA clade</taxon>
        <taxon>Hologalegina</taxon>
        <taxon>IRL clade</taxon>
        <taxon>Trifolieae</taxon>
        <taxon>Trifolium</taxon>
    </lineage>
</organism>
<keyword evidence="2" id="KW-0805">Transcription regulation</keyword>
<dbReference type="Pfam" id="PF02536">
    <property type="entry name" value="mTERF"/>
    <property type="match status" value="2"/>
</dbReference>
<dbReference type="EMBL" id="DF974130">
    <property type="protein sequence ID" value="GAU45525.1"/>
    <property type="molecule type" value="Genomic_DNA"/>
</dbReference>
<accession>A0A2Z6PAG8</accession>
<dbReference type="InterPro" id="IPR003690">
    <property type="entry name" value="MTERF"/>
</dbReference>
<reference evidence="5" key="1">
    <citation type="journal article" date="2017" name="Front. Plant Sci.">
        <title>Climate Clever Clovers: New Paradigm to Reduce the Environmental Footprint of Ruminants by Breeding Low Methanogenic Forages Utilizing Haplotype Variation.</title>
        <authorList>
            <person name="Kaur P."/>
            <person name="Appels R."/>
            <person name="Bayer P.E."/>
            <person name="Keeble-Gagnere G."/>
            <person name="Wang J."/>
            <person name="Hirakawa H."/>
            <person name="Shirasawa K."/>
            <person name="Vercoe P."/>
            <person name="Stefanova K."/>
            <person name="Durmic Z."/>
            <person name="Nichols P."/>
            <person name="Revell C."/>
            <person name="Isobe S.N."/>
            <person name="Edwards D."/>
            <person name="Erskine W."/>
        </authorList>
    </citation>
    <scope>NUCLEOTIDE SEQUENCE [LARGE SCALE GENOMIC DNA]</scope>
    <source>
        <strain evidence="5">cv. Daliak</strain>
    </source>
</reference>
<keyword evidence="5" id="KW-1185">Reference proteome</keyword>
<comment type="similarity">
    <text evidence="1">Belongs to the mTERF family.</text>
</comment>
<dbReference type="SMART" id="SM00733">
    <property type="entry name" value="Mterf"/>
    <property type="match status" value="5"/>
</dbReference>
<gene>
    <name evidence="4" type="ORF">TSUD_400720</name>
</gene>
<sequence>MFKFNSLRHKTLINHLKGLTLQSQNPNPLFHRYPSLFSTHFCTNTSDSTPFPVSYLINKFDFSPQFASKLCYSYRLRFKTAKKPDSVLAFFRNYGFSDSQLRHMIPKLPDLLSCNPSKRVLPKFQFFLSKGASTSDIVNLVSKNPRVLSPSLKNHIVPTYEVVYRILKSHDETITRVILDPVYHGNNHVHANIRLLIENGVSDSNIARLLRNWGQVFRTHDMLKLVEELKDLGFSPTQTTFAIALHAKTYVIKNLWKEKVDAFKKWGWSDEDVVIAFKKQPYCMLVSIDKINLLMSFWVDQLGWDPLVLAKGPSLFLLSLEKRIIPRAEVVQFLLKKGLREKNASLTCPFVVPEKVFLDMFINRFKESSYLFKLYQEKLNLPCTRDKTCMSWSKLF</sequence>
<evidence type="ECO:0000256" key="3">
    <source>
        <dbReference type="ARBA" id="ARBA00022946"/>
    </source>
</evidence>
<keyword evidence="2" id="KW-0804">Transcription</keyword>
<evidence type="ECO:0000256" key="1">
    <source>
        <dbReference type="ARBA" id="ARBA00007692"/>
    </source>
</evidence>
<keyword evidence="3" id="KW-0809">Transit peptide</keyword>
<dbReference type="Proteomes" id="UP000242715">
    <property type="component" value="Unassembled WGS sequence"/>
</dbReference>
<keyword evidence="2" id="KW-0806">Transcription termination</keyword>
<evidence type="ECO:0000256" key="2">
    <source>
        <dbReference type="ARBA" id="ARBA00022472"/>
    </source>
</evidence>
<dbReference type="OrthoDB" id="637682at2759"/>
<dbReference type="GO" id="GO:0003676">
    <property type="term" value="F:nucleic acid binding"/>
    <property type="evidence" value="ECO:0007669"/>
    <property type="project" value="InterPro"/>
</dbReference>
<evidence type="ECO:0000313" key="4">
    <source>
        <dbReference type="EMBL" id="GAU45525.1"/>
    </source>
</evidence>
<evidence type="ECO:0000313" key="5">
    <source>
        <dbReference type="Proteomes" id="UP000242715"/>
    </source>
</evidence>
<proteinExistence type="inferred from homology"/>